<dbReference type="InterPro" id="IPR014017">
    <property type="entry name" value="DNA_helicase_UvrD-like_C"/>
</dbReference>
<evidence type="ECO:0000256" key="8">
    <source>
        <dbReference type="ARBA" id="ARBA00034617"/>
    </source>
</evidence>
<dbReference type="Pfam" id="PF13361">
    <property type="entry name" value="UvrD_C"/>
    <property type="match status" value="1"/>
</dbReference>
<keyword evidence="16" id="KW-1185">Reference proteome</keyword>
<keyword evidence="2 11" id="KW-0547">Nucleotide-binding</keyword>
<dbReference type="InterPro" id="IPR014016">
    <property type="entry name" value="UvrD-like_ATP-bd"/>
</dbReference>
<dbReference type="EMBL" id="FRBG01000002">
    <property type="protein sequence ID" value="SHK49304.1"/>
    <property type="molecule type" value="Genomic_DNA"/>
</dbReference>
<evidence type="ECO:0000313" key="16">
    <source>
        <dbReference type="Proteomes" id="UP000323392"/>
    </source>
</evidence>
<dbReference type="EMBL" id="LSFY01000001">
    <property type="protein sequence ID" value="KXZ39502.1"/>
    <property type="molecule type" value="Genomic_DNA"/>
</dbReference>
<dbReference type="Pfam" id="PF00580">
    <property type="entry name" value="UvrD-helicase"/>
    <property type="match status" value="1"/>
</dbReference>
<dbReference type="InterPro" id="IPR013986">
    <property type="entry name" value="DExx_box_DNA_helicase_dom_sf"/>
</dbReference>
<evidence type="ECO:0000256" key="6">
    <source>
        <dbReference type="ARBA" id="ARBA00023125"/>
    </source>
</evidence>
<keyword evidence="6" id="KW-0238">DNA-binding</keyword>
<dbReference type="PANTHER" id="PTHR11070">
    <property type="entry name" value="UVRD / RECB / PCRA DNA HELICASE FAMILY MEMBER"/>
    <property type="match status" value="1"/>
</dbReference>
<evidence type="ECO:0000256" key="10">
    <source>
        <dbReference type="ARBA" id="ARBA00048988"/>
    </source>
</evidence>
<evidence type="ECO:0000256" key="3">
    <source>
        <dbReference type="ARBA" id="ARBA00022801"/>
    </source>
</evidence>
<evidence type="ECO:0000256" key="7">
    <source>
        <dbReference type="ARBA" id="ARBA00023235"/>
    </source>
</evidence>
<sequence length="723" mass="84122">MKYRSDQINIISYTNGTMAIPAVPGAGKTFVLTHLVGKLILEGKHKPGKILILSYMTSSCSNIKSRILDFLEDKGINSCKDFEVMTIHSLAMKIIKEKPDFLNLSDEFKIIDSVTQVSLITHAVKRFKDLKRNEFDNFININKDTDLRKVYNSVEESFVRAMNSFIGELKSIGISAEKLNDITKDLDKTNILRLASYVYQEYDIYLKKNGLLDYDDLLYFAYKLLKEDEYIKNKFQSRYKYIFEDECQDSNKIQGKILEILSQKYGNLVRVGDLNQSITGTFTSSSPELFSNFCKTANKLEKMFTAGRSSKQIIDLANYLVNWVRKEHPVKQCTNALENQMLNIVPEGEKPENPKPSNYGIRVYIENSWEDEIERFINLYKKYVQKYPDKTIAALIPTGNMIMNVSDKLRKNNIDYDELSDISSEKLETATILSKILKYIHMPYDNEMFEDIFKNIFIKNETTEDIILYEYIRKCNLEDIIYPSSQISFPDDIKNLSIYEQFIEYLDLIRNFLNFPQISVDKLILYIGEKLNFDREQRAIVQNIAYDLKILLKSNPKWTIKDIADELGKSKNNRFNYFAKFVYDMKGYTPTKGKVTLSTLHKAKGLEWDCVFILGITSSNFPVKLTDRFLGENRYLKKEYANPLASLKDSLKKALNEKTYEDPLIKSRQEVIAEKARLLYVGITRAKETLILMSHKTNKEVPSLYINHLKNFIESEKIKYDRH</sequence>
<gene>
    <name evidence="13" type="ORF">JWYL7_0577</name>
    <name evidence="14" type="ORF">SAMN05661008_00312</name>
</gene>
<proteinExistence type="inferred from homology"/>
<evidence type="ECO:0000256" key="5">
    <source>
        <dbReference type="ARBA" id="ARBA00022840"/>
    </source>
</evidence>
<evidence type="ECO:0000256" key="4">
    <source>
        <dbReference type="ARBA" id="ARBA00022806"/>
    </source>
</evidence>
<feature type="domain" description="UvrD-like helicase ATP-binding" evidence="12">
    <location>
        <begin position="1"/>
        <end position="310"/>
    </location>
</feature>
<dbReference type="SUPFAM" id="SSF52540">
    <property type="entry name" value="P-loop containing nucleoside triphosphate hydrolases"/>
    <property type="match status" value="1"/>
</dbReference>
<keyword evidence="3 11" id="KW-0378">Hydrolase</keyword>
<comment type="caution">
    <text evidence="13">The sequence shown here is derived from an EMBL/GenBank/DDBJ whole genome shotgun (WGS) entry which is preliminary data.</text>
</comment>
<dbReference type="InterPro" id="IPR027417">
    <property type="entry name" value="P-loop_NTPase"/>
</dbReference>
<dbReference type="Gene3D" id="1.10.10.160">
    <property type="match status" value="1"/>
</dbReference>
<dbReference type="Proteomes" id="UP000323392">
    <property type="component" value="Unassembled WGS sequence"/>
</dbReference>
<protein>
    <recommendedName>
        <fullName evidence="9">DNA 3'-5' helicase</fullName>
        <ecNumber evidence="9">5.6.2.4</ecNumber>
    </recommendedName>
</protein>
<dbReference type="InterPro" id="IPR000212">
    <property type="entry name" value="DNA_helicase_UvrD/REP"/>
</dbReference>
<evidence type="ECO:0000256" key="11">
    <source>
        <dbReference type="PROSITE-ProRule" id="PRU00560"/>
    </source>
</evidence>
<evidence type="ECO:0000256" key="9">
    <source>
        <dbReference type="ARBA" id="ARBA00034808"/>
    </source>
</evidence>
<evidence type="ECO:0000313" key="14">
    <source>
        <dbReference type="EMBL" id="SHK49304.1"/>
    </source>
</evidence>
<dbReference type="GO" id="GO:0000725">
    <property type="term" value="P:recombinational repair"/>
    <property type="evidence" value="ECO:0007669"/>
    <property type="project" value="TreeGrafter"/>
</dbReference>
<dbReference type="GO" id="GO:0016787">
    <property type="term" value="F:hydrolase activity"/>
    <property type="evidence" value="ECO:0007669"/>
    <property type="project" value="UniProtKB-UniRule"/>
</dbReference>
<dbReference type="GO" id="GO:0005524">
    <property type="term" value="F:ATP binding"/>
    <property type="evidence" value="ECO:0007669"/>
    <property type="project" value="UniProtKB-UniRule"/>
</dbReference>
<reference evidence="13 15" key="1">
    <citation type="submission" date="2016-02" db="EMBL/GenBank/DDBJ databases">
        <title>Draft genome sequence for Clostridium paradoxum JW-YL-7.</title>
        <authorList>
            <person name="Utturkar S.M."/>
            <person name="Lancaster A."/>
            <person name="Poole F.L."/>
            <person name="Adams M.W."/>
            <person name="Brown S.D."/>
        </authorList>
    </citation>
    <scope>NUCLEOTIDE SEQUENCE [LARGE SCALE GENOMIC DNA]</scope>
    <source>
        <strain evidence="13 15">JW-YL-7</strain>
    </source>
</reference>
<comment type="similarity">
    <text evidence="1">Belongs to the helicase family. UvrD subfamily.</text>
</comment>
<evidence type="ECO:0000259" key="12">
    <source>
        <dbReference type="PROSITE" id="PS51198"/>
    </source>
</evidence>
<dbReference type="Gene3D" id="3.40.50.300">
    <property type="entry name" value="P-loop containing nucleotide triphosphate hydrolases"/>
    <property type="match status" value="3"/>
</dbReference>
<keyword evidence="5 11" id="KW-0067">ATP-binding</keyword>
<dbReference type="RefSeq" id="WP_066068796.1">
    <property type="nucleotide sequence ID" value="NZ_FRBG01000002.1"/>
</dbReference>
<dbReference type="GO" id="GO:0003677">
    <property type="term" value="F:DNA binding"/>
    <property type="evidence" value="ECO:0007669"/>
    <property type="project" value="UniProtKB-KW"/>
</dbReference>
<keyword evidence="7" id="KW-0413">Isomerase</keyword>
<evidence type="ECO:0000313" key="15">
    <source>
        <dbReference type="Proteomes" id="UP000092605"/>
    </source>
</evidence>
<keyword evidence="4 11" id="KW-0347">Helicase</keyword>
<reference evidence="14 16" key="2">
    <citation type="submission" date="2016-11" db="EMBL/GenBank/DDBJ databases">
        <authorList>
            <person name="Varghese N."/>
            <person name="Submissions S."/>
        </authorList>
    </citation>
    <scope>NUCLEOTIDE SEQUENCE [LARGE SCALE GENOMIC DNA]</scope>
    <source>
        <strain evidence="14 16">DSM 7308</strain>
    </source>
</reference>
<dbReference type="EC" id="5.6.2.4" evidence="9"/>
<dbReference type="PATRIC" id="fig|1121328.3.peg.579"/>
<accession>A0A150FPE7</accession>
<comment type="catalytic activity">
    <reaction evidence="8">
        <text>Couples ATP hydrolysis with the unwinding of duplex DNA by translocating in the 3'-5' direction.</text>
        <dbReference type="EC" id="5.6.2.4"/>
    </reaction>
</comment>
<name>A0A150FPE7_CLOPD</name>
<evidence type="ECO:0000256" key="1">
    <source>
        <dbReference type="ARBA" id="ARBA00009922"/>
    </source>
</evidence>
<organism evidence="13 15">
    <name type="scientific">Alkalithermobacter thermoalcaliphilus JW-YL-7 = DSM 7308</name>
    <dbReference type="NCBI Taxonomy" id="1121328"/>
    <lineage>
        <taxon>Bacteria</taxon>
        <taxon>Bacillati</taxon>
        <taxon>Bacillota</taxon>
        <taxon>Clostridia</taxon>
        <taxon>Peptostreptococcales</taxon>
        <taxon>Tepidibacteraceae</taxon>
        <taxon>Alkalithermobacter</taxon>
    </lineage>
</organism>
<dbReference type="PANTHER" id="PTHR11070:SF2">
    <property type="entry name" value="ATP-DEPENDENT DNA HELICASE SRS2"/>
    <property type="match status" value="1"/>
</dbReference>
<dbReference type="AlphaFoldDB" id="A0A150FPE7"/>
<feature type="binding site" evidence="11">
    <location>
        <begin position="22"/>
        <end position="29"/>
    </location>
    <ligand>
        <name>ATP</name>
        <dbReference type="ChEBI" id="CHEBI:30616"/>
    </ligand>
</feature>
<evidence type="ECO:0000256" key="2">
    <source>
        <dbReference type="ARBA" id="ARBA00022741"/>
    </source>
</evidence>
<dbReference type="GO" id="GO:0043138">
    <property type="term" value="F:3'-5' DNA helicase activity"/>
    <property type="evidence" value="ECO:0007669"/>
    <property type="project" value="UniProtKB-EC"/>
</dbReference>
<evidence type="ECO:0000313" key="13">
    <source>
        <dbReference type="EMBL" id="KXZ39502.1"/>
    </source>
</evidence>
<dbReference type="PROSITE" id="PS51198">
    <property type="entry name" value="UVRD_HELICASE_ATP_BIND"/>
    <property type="match status" value="1"/>
</dbReference>
<dbReference type="STRING" id="1121328.JWYL7_0577"/>
<dbReference type="Proteomes" id="UP000092605">
    <property type="component" value="Unassembled WGS sequence"/>
</dbReference>
<comment type="catalytic activity">
    <reaction evidence="10">
        <text>ATP + H2O = ADP + phosphate + H(+)</text>
        <dbReference type="Rhea" id="RHEA:13065"/>
        <dbReference type="ChEBI" id="CHEBI:15377"/>
        <dbReference type="ChEBI" id="CHEBI:15378"/>
        <dbReference type="ChEBI" id="CHEBI:30616"/>
        <dbReference type="ChEBI" id="CHEBI:43474"/>
        <dbReference type="ChEBI" id="CHEBI:456216"/>
        <dbReference type="EC" id="5.6.2.4"/>
    </reaction>
</comment>